<evidence type="ECO:0000313" key="2">
    <source>
        <dbReference type="Proteomes" id="UP000267430"/>
    </source>
</evidence>
<accession>A0A3S0W0N7</accession>
<sequence length="59" mass="6680">MNNDNNLSQEQFQELLISVYTKTNDSNEISAIDIVNEIKQKLLTIYSPNSHAQIGDKAK</sequence>
<gene>
    <name evidence="1" type="ORF">ELQ35_06865</name>
</gene>
<comment type="caution">
    <text evidence="1">The sequence shown here is derived from an EMBL/GenBank/DDBJ whole genome shotgun (WGS) entry which is preliminary data.</text>
</comment>
<keyword evidence="2" id="KW-1185">Reference proteome</keyword>
<dbReference type="RefSeq" id="WP_126864090.1">
    <property type="nucleotide sequence ID" value="NZ_JAUSTX010000001.1"/>
</dbReference>
<evidence type="ECO:0000313" key="1">
    <source>
        <dbReference type="EMBL" id="RUQ30068.1"/>
    </source>
</evidence>
<dbReference type="EMBL" id="RYZZ01000007">
    <property type="protein sequence ID" value="RUQ30068.1"/>
    <property type="molecule type" value="Genomic_DNA"/>
</dbReference>
<dbReference type="AlphaFoldDB" id="A0A3S0W0N7"/>
<reference evidence="1 2" key="1">
    <citation type="submission" date="2018-12" db="EMBL/GenBank/DDBJ databases">
        <title>Bacillus chawlae sp. nov., Bacillus glennii sp. nov., and Bacillus saganii sp. nov. Isolated from the Vehicle Assembly Building at Kennedy Space Center where the Viking Spacecraft were Assembled.</title>
        <authorList>
            <person name="Seuylemezian A."/>
            <person name="Vaishampayan P."/>
        </authorList>
    </citation>
    <scope>NUCLEOTIDE SEQUENCE [LARGE SCALE GENOMIC DNA]</scope>
    <source>
        <strain evidence="1 2">L5</strain>
    </source>
</reference>
<dbReference type="Pfam" id="PF26162">
    <property type="entry name" value="YwzD"/>
    <property type="match status" value="1"/>
</dbReference>
<dbReference type="Proteomes" id="UP000267430">
    <property type="component" value="Unassembled WGS sequence"/>
</dbReference>
<protein>
    <submittedName>
        <fullName evidence="1">Uncharacterized protein</fullName>
    </submittedName>
</protein>
<dbReference type="InterPro" id="IPR058930">
    <property type="entry name" value="YwzD"/>
</dbReference>
<name>A0A3S0W0N7_9BACI</name>
<organism evidence="1 2">
    <name type="scientific">Peribacillus cavernae</name>
    <dbReference type="NCBI Taxonomy" id="1674310"/>
    <lineage>
        <taxon>Bacteria</taxon>
        <taxon>Bacillati</taxon>
        <taxon>Bacillota</taxon>
        <taxon>Bacilli</taxon>
        <taxon>Bacillales</taxon>
        <taxon>Bacillaceae</taxon>
        <taxon>Peribacillus</taxon>
    </lineage>
</organism>
<proteinExistence type="predicted"/>